<evidence type="ECO:0000313" key="3">
    <source>
        <dbReference type="Proteomes" id="UP000886523"/>
    </source>
</evidence>
<evidence type="ECO:0000313" key="2">
    <source>
        <dbReference type="EMBL" id="KAF9512521.1"/>
    </source>
</evidence>
<sequence>MGESYTTLRRYFVNALMGGSEDQYERRINTAAIWVNVLCHVIKEARRFPSDRHGSNKTVDSKALEPPTYATILYFLSYRIPLSWLVLLSSICVDQWMISDDGGPDQTCYLNLAKVDPRWHGVIFATLSLGAVRLITFSKA</sequence>
<feature type="transmembrane region" description="Helical" evidence="1">
    <location>
        <begin position="118"/>
        <end position="136"/>
    </location>
</feature>
<gene>
    <name evidence="2" type="ORF">BS47DRAFT_1345288</name>
</gene>
<dbReference type="Proteomes" id="UP000886523">
    <property type="component" value="Unassembled WGS sequence"/>
</dbReference>
<keyword evidence="3" id="KW-1185">Reference proteome</keyword>
<proteinExistence type="predicted"/>
<evidence type="ECO:0000256" key="1">
    <source>
        <dbReference type="SAM" id="Phobius"/>
    </source>
</evidence>
<accession>A0A9P6AXC5</accession>
<keyword evidence="1" id="KW-0472">Membrane</keyword>
<name>A0A9P6AXC5_9AGAM</name>
<organism evidence="2 3">
    <name type="scientific">Hydnum rufescens UP504</name>
    <dbReference type="NCBI Taxonomy" id="1448309"/>
    <lineage>
        <taxon>Eukaryota</taxon>
        <taxon>Fungi</taxon>
        <taxon>Dikarya</taxon>
        <taxon>Basidiomycota</taxon>
        <taxon>Agaricomycotina</taxon>
        <taxon>Agaricomycetes</taxon>
        <taxon>Cantharellales</taxon>
        <taxon>Hydnaceae</taxon>
        <taxon>Hydnum</taxon>
    </lineage>
</organism>
<protein>
    <submittedName>
        <fullName evidence="2">Uncharacterized protein</fullName>
    </submittedName>
</protein>
<keyword evidence="1" id="KW-1133">Transmembrane helix</keyword>
<feature type="transmembrane region" description="Helical" evidence="1">
    <location>
        <begin position="80"/>
        <end position="98"/>
    </location>
</feature>
<keyword evidence="1" id="KW-0812">Transmembrane</keyword>
<comment type="caution">
    <text evidence="2">The sequence shown here is derived from an EMBL/GenBank/DDBJ whole genome shotgun (WGS) entry which is preliminary data.</text>
</comment>
<dbReference type="EMBL" id="MU128985">
    <property type="protein sequence ID" value="KAF9512521.1"/>
    <property type="molecule type" value="Genomic_DNA"/>
</dbReference>
<dbReference type="AlphaFoldDB" id="A0A9P6AXC5"/>
<reference evidence="2" key="1">
    <citation type="journal article" date="2020" name="Nat. Commun.">
        <title>Large-scale genome sequencing of mycorrhizal fungi provides insights into the early evolution of symbiotic traits.</title>
        <authorList>
            <person name="Miyauchi S."/>
            <person name="Kiss E."/>
            <person name="Kuo A."/>
            <person name="Drula E."/>
            <person name="Kohler A."/>
            <person name="Sanchez-Garcia M."/>
            <person name="Morin E."/>
            <person name="Andreopoulos B."/>
            <person name="Barry K.W."/>
            <person name="Bonito G."/>
            <person name="Buee M."/>
            <person name="Carver A."/>
            <person name="Chen C."/>
            <person name="Cichocki N."/>
            <person name="Clum A."/>
            <person name="Culley D."/>
            <person name="Crous P.W."/>
            <person name="Fauchery L."/>
            <person name="Girlanda M."/>
            <person name="Hayes R.D."/>
            <person name="Keri Z."/>
            <person name="LaButti K."/>
            <person name="Lipzen A."/>
            <person name="Lombard V."/>
            <person name="Magnuson J."/>
            <person name="Maillard F."/>
            <person name="Murat C."/>
            <person name="Nolan M."/>
            <person name="Ohm R.A."/>
            <person name="Pangilinan J."/>
            <person name="Pereira M.F."/>
            <person name="Perotto S."/>
            <person name="Peter M."/>
            <person name="Pfister S."/>
            <person name="Riley R."/>
            <person name="Sitrit Y."/>
            <person name="Stielow J.B."/>
            <person name="Szollosi G."/>
            <person name="Zifcakova L."/>
            <person name="Stursova M."/>
            <person name="Spatafora J.W."/>
            <person name="Tedersoo L."/>
            <person name="Vaario L.M."/>
            <person name="Yamada A."/>
            <person name="Yan M."/>
            <person name="Wang P."/>
            <person name="Xu J."/>
            <person name="Bruns T."/>
            <person name="Baldrian P."/>
            <person name="Vilgalys R."/>
            <person name="Dunand C."/>
            <person name="Henrissat B."/>
            <person name="Grigoriev I.V."/>
            <person name="Hibbett D."/>
            <person name="Nagy L.G."/>
            <person name="Martin F.M."/>
        </authorList>
    </citation>
    <scope>NUCLEOTIDE SEQUENCE</scope>
    <source>
        <strain evidence="2">UP504</strain>
    </source>
</reference>